<name>A0AAV2STQ6_MEGNR</name>
<sequence>MVGTAPCMGYNTHAGMIPTPAGMGGKTGHAHLPQGTGFFHWDLRRHGETTLPPPHPSNLDGRSYSTALNQTQAYMGIHGLYGSVAASFVTKHPTMEQPQGLPQSVNPQYRMPMGQCDPPPATTYLRISGSPFVAQ</sequence>
<comment type="caution">
    <text evidence="1">The sequence shown here is derived from an EMBL/GenBank/DDBJ whole genome shotgun (WGS) entry which is preliminary data.</text>
</comment>
<organism evidence="1 2">
    <name type="scientific">Meganyctiphanes norvegica</name>
    <name type="common">Northern krill</name>
    <name type="synonym">Thysanopoda norvegica</name>
    <dbReference type="NCBI Taxonomy" id="48144"/>
    <lineage>
        <taxon>Eukaryota</taxon>
        <taxon>Metazoa</taxon>
        <taxon>Ecdysozoa</taxon>
        <taxon>Arthropoda</taxon>
        <taxon>Crustacea</taxon>
        <taxon>Multicrustacea</taxon>
        <taxon>Malacostraca</taxon>
        <taxon>Eumalacostraca</taxon>
        <taxon>Eucarida</taxon>
        <taxon>Euphausiacea</taxon>
        <taxon>Euphausiidae</taxon>
        <taxon>Meganyctiphanes</taxon>
    </lineage>
</organism>
<keyword evidence="2" id="KW-1185">Reference proteome</keyword>
<proteinExistence type="predicted"/>
<dbReference type="AlphaFoldDB" id="A0AAV2STQ6"/>
<evidence type="ECO:0000313" key="1">
    <source>
        <dbReference type="EMBL" id="CAL4238832.1"/>
    </source>
</evidence>
<evidence type="ECO:0000313" key="2">
    <source>
        <dbReference type="Proteomes" id="UP001497623"/>
    </source>
</evidence>
<dbReference type="EMBL" id="CAXKWB010124733">
    <property type="protein sequence ID" value="CAL4238832.1"/>
    <property type="molecule type" value="Genomic_DNA"/>
</dbReference>
<gene>
    <name evidence="1" type="ORF">MNOR_LOCUS40500</name>
</gene>
<dbReference type="Proteomes" id="UP001497623">
    <property type="component" value="Unassembled WGS sequence"/>
</dbReference>
<reference evidence="1 2" key="1">
    <citation type="submission" date="2024-05" db="EMBL/GenBank/DDBJ databases">
        <authorList>
            <person name="Wallberg A."/>
        </authorList>
    </citation>
    <scope>NUCLEOTIDE SEQUENCE [LARGE SCALE GENOMIC DNA]</scope>
</reference>
<protein>
    <submittedName>
        <fullName evidence="1">Uncharacterized protein</fullName>
    </submittedName>
</protein>
<accession>A0AAV2STQ6</accession>